<keyword evidence="2" id="KW-0732">Signal</keyword>
<dbReference type="AlphaFoldDB" id="A0A2U4F6V2"/>
<accession>A0A2U4F6V2</accession>
<name>A0A2U4F6V2_9SPIR</name>
<dbReference type="Pfam" id="PF01476">
    <property type="entry name" value="LysM"/>
    <property type="match status" value="1"/>
</dbReference>
<dbReference type="EMBL" id="ALNZ01000026">
    <property type="protein sequence ID" value="EKV56870.1"/>
    <property type="molecule type" value="Genomic_DNA"/>
</dbReference>
<dbReference type="PANTHER" id="PTHR34700">
    <property type="entry name" value="POTASSIUM BINDING PROTEIN KBP"/>
    <property type="match status" value="1"/>
</dbReference>
<evidence type="ECO:0000259" key="3">
    <source>
        <dbReference type="PROSITE" id="PS51782"/>
    </source>
</evidence>
<comment type="caution">
    <text evidence="4">The sequence shown here is derived from an EMBL/GenBank/DDBJ whole genome shotgun (WGS) entry which is preliminary data.</text>
</comment>
<dbReference type="PROSITE" id="PS51257">
    <property type="entry name" value="PROKAR_LIPOPROTEIN"/>
    <property type="match status" value="1"/>
</dbReference>
<gene>
    <name evidence="4" type="ORF">A966_07524</name>
</gene>
<dbReference type="Proteomes" id="UP000011663">
    <property type="component" value="Unassembled WGS sequence"/>
</dbReference>
<dbReference type="GeneID" id="66487924"/>
<dbReference type="InterPro" id="IPR036779">
    <property type="entry name" value="LysM_dom_sf"/>
</dbReference>
<reference evidence="4 5" key="1">
    <citation type="submission" date="2012-07" db="EMBL/GenBank/DDBJ databases">
        <title>Genome sequence of Brachyspira sp. 30446, isolated from a pig with mucohaemorrhagic colitis.</title>
        <authorList>
            <person name="Rubin J.E."/>
            <person name="Fernando C."/>
            <person name="Harding J.C.S."/>
            <person name="Hill J.E."/>
        </authorList>
    </citation>
    <scope>NUCLEOTIDE SEQUENCE [LARGE SCALE GENOMIC DNA]</scope>
    <source>
        <strain evidence="4 5">30446</strain>
    </source>
</reference>
<evidence type="ECO:0000256" key="1">
    <source>
        <dbReference type="SAM" id="MobiDB-lite"/>
    </source>
</evidence>
<feature type="chain" id="PRO_5015495183" evidence="2">
    <location>
        <begin position="20"/>
        <end position="504"/>
    </location>
</feature>
<dbReference type="RefSeq" id="WP_008724018.1">
    <property type="nucleotide sequence ID" value="NZ_JH994111.1"/>
</dbReference>
<feature type="signal peptide" evidence="2">
    <location>
        <begin position="1"/>
        <end position="19"/>
    </location>
</feature>
<sequence>MKKGLFLFILLTFSCFLYAQETNTLVLPPELPANLPASIKESDDYKLAQRYREMAIDAHSVGDYNQSIEYSRQSKEYSDKIILRYGIYEYVLNSQRDAERKLALFKGVGGDTNELTTSLYEESVTDINSAHSMLEASTNSTDYTNTMLEYNKSAEKSELGYNVLSIDLRREYLMSESVLTNGDNNDTQITSLRDESKNALSSGDYTNSLTKSREAMNMLDMLEAPLAYAKAQDSMDKAKQDGYNNSKPNLYTEALKSLSSAGETLIANNYADSLMHSKNVISLVNSMESSSGDIVSSEGEQILVSDGASFPQYYIVQSRRANTDSLWRIASYDFIYGNGNLWRRIYDANKDTIKDPNVIRAGQRLIIPSLKGETRQGTYDTNQTYGNITTFSTNNQVISTNNQISSTNNQTNQMEGNVIIEDEAAMEEQSEQTEETVIDEQTDTAEMTEDAAVTDENAEMTEDTAAADENTEMTEDEAVTDENVEIADDVTAADENTEAEEINQ</sequence>
<organism evidence="4 5">
    <name type="scientific">Brachyspira hampsonii 30446</name>
    <dbReference type="NCBI Taxonomy" id="1289135"/>
    <lineage>
        <taxon>Bacteria</taxon>
        <taxon>Pseudomonadati</taxon>
        <taxon>Spirochaetota</taxon>
        <taxon>Spirochaetia</taxon>
        <taxon>Brachyspirales</taxon>
        <taxon>Brachyspiraceae</taxon>
        <taxon>Brachyspira</taxon>
    </lineage>
</organism>
<evidence type="ECO:0000313" key="4">
    <source>
        <dbReference type="EMBL" id="EKV56870.1"/>
    </source>
</evidence>
<dbReference type="InterPro" id="IPR018392">
    <property type="entry name" value="LysM"/>
</dbReference>
<dbReference type="PANTHER" id="PTHR34700:SF4">
    <property type="entry name" value="PHAGE-LIKE ELEMENT PBSX PROTEIN XKDP"/>
    <property type="match status" value="1"/>
</dbReference>
<proteinExistence type="predicted"/>
<dbReference type="InterPro" id="IPR052196">
    <property type="entry name" value="Bact_Kbp"/>
</dbReference>
<evidence type="ECO:0000313" key="5">
    <source>
        <dbReference type="Proteomes" id="UP000011663"/>
    </source>
</evidence>
<dbReference type="PROSITE" id="PS51782">
    <property type="entry name" value="LYSM"/>
    <property type="match status" value="1"/>
</dbReference>
<feature type="domain" description="LysM" evidence="3">
    <location>
        <begin position="312"/>
        <end position="367"/>
    </location>
</feature>
<dbReference type="OrthoDB" id="370541at2"/>
<dbReference type="Gene3D" id="3.10.350.10">
    <property type="entry name" value="LysM domain"/>
    <property type="match status" value="1"/>
</dbReference>
<dbReference type="STRING" id="1289135.A966_07524"/>
<evidence type="ECO:0000256" key="2">
    <source>
        <dbReference type="SAM" id="SignalP"/>
    </source>
</evidence>
<protein>
    <submittedName>
        <fullName evidence="4">Outer membrane protein</fullName>
    </submittedName>
</protein>
<feature type="region of interest" description="Disordered" evidence="1">
    <location>
        <begin position="427"/>
        <end position="504"/>
    </location>
</feature>